<organism evidence="5 6">
    <name type="scientific">Candidatus Nealsonbacteria bacterium CG08_land_8_20_14_0_20_36_22</name>
    <dbReference type="NCBI Taxonomy" id="1974704"/>
    <lineage>
        <taxon>Bacteria</taxon>
        <taxon>Candidatus Nealsoniibacteriota</taxon>
    </lineage>
</organism>
<dbReference type="AlphaFoldDB" id="A0A2H0YNV7"/>
<reference evidence="6" key="1">
    <citation type="submission" date="2017-09" db="EMBL/GenBank/DDBJ databases">
        <title>Depth-based differentiation of microbial function through sediment-hosted aquifers and enrichment of novel symbionts in the deep terrestrial subsurface.</title>
        <authorList>
            <person name="Probst A.J."/>
            <person name="Ladd B."/>
            <person name="Jarett J.K."/>
            <person name="Geller-Mcgrath D.E."/>
            <person name="Sieber C.M.K."/>
            <person name="Emerson J.B."/>
            <person name="Anantharaman K."/>
            <person name="Thomas B.C."/>
            <person name="Malmstrom R."/>
            <person name="Stieglmeier M."/>
            <person name="Klingl A."/>
            <person name="Woyke T."/>
            <person name="Ryan C.M."/>
            <person name="Banfield J.F."/>
        </authorList>
    </citation>
    <scope>NUCLEOTIDE SEQUENCE [LARGE SCALE GENOMIC DNA]</scope>
</reference>
<dbReference type="GO" id="GO:0016887">
    <property type="term" value="F:ATP hydrolysis activity"/>
    <property type="evidence" value="ECO:0007669"/>
    <property type="project" value="TreeGrafter"/>
</dbReference>
<dbReference type="GO" id="GO:0005524">
    <property type="term" value="F:ATP binding"/>
    <property type="evidence" value="ECO:0007669"/>
    <property type="project" value="UniProtKB-KW"/>
</dbReference>
<gene>
    <name evidence="5" type="ORF">COT32_01175</name>
</gene>
<dbReference type="GO" id="GO:0005886">
    <property type="term" value="C:plasma membrane"/>
    <property type="evidence" value="ECO:0007669"/>
    <property type="project" value="TreeGrafter"/>
</dbReference>
<comment type="similarity">
    <text evidence="1">Belongs to the GSP E family.</text>
</comment>
<dbReference type="Pfam" id="PF00437">
    <property type="entry name" value="T2SSE"/>
    <property type="match status" value="1"/>
</dbReference>
<comment type="caution">
    <text evidence="5">The sequence shown here is derived from an EMBL/GenBank/DDBJ whole genome shotgun (WGS) entry which is preliminary data.</text>
</comment>
<accession>A0A2H0YNV7</accession>
<dbReference type="EMBL" id="PEYC01000022">
    <property type="protein sequence ID" value="PIS40187.1"/>
    <property type="molecule type" value="Genomic_DNA"/>
</dbReference>
<dbReference type="InterPro" id="IPR001482">
    <property type="entry name" value="T2SS/T4SS_dom"/>
</dbReference>
<dbReference type="Proteomes" id="UP000231472">
    <property type="component" value="Unassembled WGS sequence"/>
</dbReference>
<evidence type="ECO:0000313" key="6">
    <source>
        <dbReference type="Proteomes" id="UP000231472"/>
    </source>
</evidence>
<evidence type="ECO:0000313" key="5">
    <source>
        <dbReference type="EMBL" id="PIS40187.1"/>
    </source>
</evidence>
<keyword evidence="3" id="KW-0067">ATP-binding</keyword>
<name>A0A2H0YNV7_9BACT</name>
<proteinExistence type="inferred from homology"/>
<protein>
    <recommendedName>
        <fullName evidence="4">Bacterial type II secretion system protein E domain-containing protein</fullName>
    </recommendedName>
</protein>
<dbReference type="PANTHER" id="PTHR30258">
    <property type="entry name" value="TYPE II SECRETION SYSTEM PROTEIN GSPE-RELATED"/>
    <property type="match status" value="1"/>
</dbReference>
<dbReference type="Gene3D" id="3.30.450.90">
    <property type="match status" value="1"/>
</dbReference>
<feature type="domain" description="Bacterial type II secretion system protein E" evidence="4">
    <location>
        <begin position="36"/>
        <end position="115"/>
    </location>
</feature>
<feature type="non-terminal residue" evidence="5">
    <location>
        <position position="117"/>
    </location>
</feature>
<evidence type="ECO:0000256" key="3">
    <source>
        <dbReference type="ARBA" id="ARBA00022840"/>
    </source>
</evidence>
<dbReference type="InterPro" id="IPR027417">
    <property type="entry name" value="P-loop_NTPase"/>
</dbReference>
<dbReference type="PANTHER" id="PTHR30258:SF3">
    <property type="entry name" value="SLL1921 PROTEIN"/>
    <property type="match status" value="1"/>
</dbReference>
<keyword evidence="2" id="KW-0547">Nucleotide-binding</keyword>
<evidence type="ECO:0000256" key="1">
    <source>
        <dbReference type="ARBA" id="ARBA00006611"/>
    </source>
</evidence>
<dbReference type="SUPFAM" id="SSF52540">
    <property type="entry name" value="P-loop containing nucleoside triphosphate hydrolases"/>
    <property type="match status" value="1"/>
</dbReference>
<sequence length="117" mass="13308">MEQAKKITGEVEITQLKIEGVPNFKKKIKNSLKKSTSELLEIILAGSINLDASDIHIEPEEEQAKLRIRIDGLLQDVLFFDLKTHQSLVSRIKLLSELKLNVSDRPQDGRFSILLEK</sequence>
<evidence type="ECO:0000256" key="2">
    <source>
        <dbReference type="ARBA" id="ARBA00022741"/>
    </source>
</evidence>
<evidence type="ECO:0000259" key="4">
    <source>
        <dbReference type="Pfam" id="PF00437"/>
    </source>
</evidence>